<dbReference type="AlphaFoldDB" id="A0A0H4T2D2"/>
<sequence length="65" mass="7599">MKPSEVRDLTLDDARAKEAELSKELFSLRMRHATNQLENPVKLRLLRRDIARVKTIVAQKERGKK</sequence>
<proteinExistence type="inferred from homology"/>
<reference evidence="6" key="1">
    <citation type="journal article" date="2015" name="ISME J.">
        <title>Aquifer environment selects for microbial species cohorts in sediment and groundwater.</title>
        <authorList>
            <person name="Hug L.A."/>
            <person name="Thomas B.C."/>
            <person name="Brown C.T."/>
            <person name="Frischkorn K.R."/>
            <person name="Williams K.H."/>
            <person name="Tringe S.G."/>
            <person name="Banfield J.F."/>
        </authorList>
    </citation>
    <scope>NUCLEOTIDE SEQUENCE</scope>
</reference>
<gene>
    <name evidence="5" type="primary">rpmC</name>
</gene>
<evidence type="ECO:0000313" key="6">
    <source>
        <dbReference type="EMBL" id="AKQ00820.1"/>
    </source>
</evidence>
<name>A0A0H4T2D2_9DELT</name>
<keyword evidence="3 5" id="KW-0687">Ribonucleoprotein</keyword>
<evidence type="ECO:0000256" key="2">
    <source>
        <dbReference type="ARBA" id="ARBA00022980"/>
    </source>
</evidence>
<dbReference type="NCBIfam" id="TIGR00012">
    <property type="entry name" value="L29"/>
    <property type="match status" value="1"/>
</dbReference>
<dbReference type="Gene3D" id="1.10.287.310">
    <property type="match status" value="1"/>
</dbReference>
<dbReference type="SUPFAM" id="SSF46561">
    <property type="entry name" value="Ribosomal protein L29 (L29p)"/>
    <property type="match status" value="1"/>
</dbReference>
<dbReference type="GO" id="GO:0006412">
    <property type="term" value="P:translation"/>
    <property type="evidence" value="ECO:0007669"/>
    <property type="project" value="UniProtKB-UniRule"/>
</dbReference>
<dbReference type="GO" id="GO:1990904">
    <property type="term" value="C:ribonucleoprotein complex"/>
    <property type="evidence" value="ECO:0007669"/>
    <property type="project" value="UniProtKB-KW"/>
</dbReference>
<dbReference type="EMBL" id="KT006939">
    <property type="protein sequence ID" value="AKQ00820.1"/>
    <property type="molecule type" value="Genomic_DNA"/>
</dbReference>
<comment type="similarity">
    <text evidence="1 5">Belongs to the universal ribosomal protein uL29 family.</text>
</comment>
<dbReference type="GO" id="GO:0003735">
    <property type="term" value="F:structural constituent of ribosome"/>
    <property type="evidence" value="ECO:0007669"/>
    <property type="project" value="InterPro"/>
</dbReference>
<accession>A0A0H4T2D2</accession>
<dbReference type="GO" id="GO:0005840">
    <property type="term" value="C:ribosome"/>
    <property type="evidence" value="ECO:0007669"/>
    <property type="project" value="UniProtKB-KW"/>
</dbReference>
<dbReference type="PROSITE" id="PS00579">
    <property type="entry name" value="RIBOSOMAL_L29"/>
    <property type="match status" value="1"/>
</dbReference>
<evidence type="ECO:0000256" key="3">
    <source>
        <dbReference type="ARBA" id="ARBA00023274"/>
    </source>
</evidence>
<evidence type="ECO:0000256" key="4">
    <source>
        <dbReference type="ARBA" id="ARBA00035204"/>
    </source>
</evidence>
<dbReference type="InterPro" id="IPR001854">
    <property type="entry name" value="Ribosomal_uL29"/>
</dbReference>
<dbReference type="CDD" id="cd00427">
    <property type="entry name" value="Ribosomal_L29_HIP"/>
    <property type="match status" value="1"/>
</dbReference>
<keyword evidence="2 5" id="KW-0689">Ribosomal protein</keyword>
<organism evidence="6">
    <name type="scientific">uncultured delta proteobacterium Rifle_16ft_4_minimus_11275</name>
    <dbReference type="NCBI Taxonomy" id="1665173"/>
    <lineage>
        <taxon>Bacteria</taxon>
        <taxon>Deltaproteobacteria</taxon>
        <taxon>environmental samples</taxon>
    </lineage>
</organism>
<evidence type="ECO:0000256" key="1">
    <source>
        <dbReference type="ARBA" id="ARBA00009254"/>
    </source>
</evidence>
<protein>
    <recommendedName>
        <fullName evidence="4 5">Large ribosomal subunit protein uL29</fullName>
    </recommendedName>
</protein>
<dbReference type="Pfam" id="PF00831">
    <property type="entry name" value="Ribosomal_L29"/>
    <property type="match status" value="1"/>
</dbReference>
<dbReference type="InterPro" id="IPR036049">
    <property type="entry name" value="Ribosomal_uL29_sf"/>
</dbReference>
<dbReference type="HAMAP" id="MF_00374">
    <property type="entry name" value="Ribosomal_uL29"/>
    <property type="match status" value="1"/>
</dbReference>
<evidence type="ECO:0000256" key="5">
    <source>
        <dbReference type="HAMAP-Rule" id="MF_00374"/>
    </source>
</evidence>
<dbReference type="InterPro" id="IPR018254">
    <property type="entry name" value="Ribosomal_uL29_CS"/>
</dbReference>
<dbReference type="FunFam" id="1.10.287.310:FF:000001">
    <property type="entry name" value="50S ribosomal protein L29"/>
    <property type="match status" value="1"/>
</dbReference>